<dbReference type="SUPFAM" id="SSF53383">
    <property type="entry name" value="PLP-dependent transferases"/>
    <property type="match status" value="1"/>
</dbReference>
<comment type="similarity">
    <text evidence="5">Belongs to the class-II pyridoxal-phosphate-dependent aminotransferase family. MalY/PatB cystathionine beta-lyase subfamily.</text>
</comment>
<dbReference type="InterPro" id="IPR015421">
    <property type="entry name" value="PyrdxlP-dep_Trfase_major"/>
</dbReference>
<evidence type="ECO:0000259" key="6">
    <source>
        <dbReference type="Pfam" id="PF00155"/>
    </source>
</evidence>
<dbReference type="InterPro" id="IPR015422">
    <property type="entry name" value="PyrdxlP-dep_Trfase_small"/>
</dbReference>
<dbReference type="InterPro" id="IPR051798">
    <property type="entry name" value="Class-II_PLP-Dep_Aminotrans"/>
</dbReference>
<evidence type="ECO:0000256" key="5">
    <source>
        <dbReference type="ARBA" id="ARBA00037974"/>
    </source>
</evidence>
<dbReference type="EC" id="4.4.1.13" evidence="2"/>
<evidence type="ECO:0000313" key="8">
    <source>
        <dbReference type="Proteomes" id="UP000273326"/>
    </source>
</evidence>
<reference evidence="8" key="1">
    <citation type="submission" date="2018-12" db="EMBL/GenBank/DDBJ databases">
        <title>Complete genome sequencing of Jeotgalibaca sp. H21T32.</title>
        <authorList>
            <person name="Bae J.-W."/>
            <person name="Lee S.-Y."/>
        </authorList>
    </citation>
    <scope>NUCLEOTIDE SEQUENCE [LARGE SCALE GENOMIC DNA]</scope>
    <source>
        <strain evidence="8">H21T32</strain>
    </source>
</reference>
<evidence type="ECO:0000313" key="7">
    <source>
        <dbReference type="EMBL" id="AZP04228.1"/>
    </source>
</evidence>
<dbReference type="Gene3D" id="3.90.1150.10">
    <property type="entry name" value="Aspartate Aminotransferase, domain 1"/>
    <property type="match status" value="1"/>
</dbReference>
<proteinExistence type="inferred from homology"/>
<dbReference type="GO" id="GO:0047804">
    <property type="term" value="F:cysteine-S-conjugate beta-lyase activity"/>
    <property type="evidence" value="ECO:0007669"/>
    <property type="project" value="UniProtKB-EC"/>
</dbReference>
<keyword evidence="7" id="KW-0808">Transferase</keyword>
<comment type="cofactor">
    <cofactor evidence="1">
        <name>pyridoxal 5'-phosphate</name>
        <dbReference type="ChEBI" id="CHEBI:597326"/>
    </cofactor>
</comment>
<dbReference type="GO" id="GO:0008483">
    <property type="term" value="F:transaminase activity"/>
    <property type="evidence" value="ECO:0007669"/>
    <property type="project" value="UniProtKB-KW"/>
</dbReference>
<dbReference type="PANTHER" id="PTHR43525:SF1">
    <property type="entry name" value="PROTEIN MALY"/>
    <property type="match status" value="1"/>
</dbReference>
<evidence type="ECO:0000256" key="1">
    <source>
        <dbReference type="ARBA" id="ARBA00001933"/>
    </source>
</evidence>
<keyword evidence="4" id="KW-0456">Lyase</keyword>
<keyword evidence="8" id="KW-1185">Reference proteome</keyword>
<dbReference type="KEGG" id="jeh:EJN90_05855"/>
<dbReference type="NCBIfam" id="TIGR04350">
    <property type="entry name" value="C_S_lyase_PatB"/>
    <property type="match status" value="1"/>
</dbReference>
<dbReference type="InterPro" id="IPR004839">
    <property type="entry name" value="Aminotransferase_I/II_large"/>
</dbReference>
<dbReference type="Pfam" id="PF00155">
    <property type="entry name" value="Aminotran_1_2"/>
    <property type="match status" value="1"/>
</dbReference>
<dbReference type="Gene3D" id="3.40.640.10">
    <property type="entry name" value="Type I PLP-dependent aspartate aminotransferase-like (Major domain)"/>
    <property type="match status" value="1"/>
</dbReference>
<organism evidence="7 8">
    <name type="scientific">Jeotgalibaca ciconiae</name>
    <dbReference type="NCBI Taxonomy" id="2496265"/>
    <lineage>
        <taxon>Bacteria</taxon>
        <taxon>Bacillati</taxon>
        <taxon>Bacillota</taxon>
        <taxon>Bacilli</taxon>
        <taxon>Lactobacillales</taxon>
        <taxon>Carnobacteriaceae</taxon>
        <taxon>Jeotgalibaca</taxon>
    </lineage>
</organism>
<gene>
    <name evidence="7" type="ORF">EJN90_05855</name>
</gene>
<dbReference type="EMBL" id="CP034465">
    <property type="protein sequence ID" value="AZP04228.1"/>
    <property type="molecule type" value="Genomic_DNA"/>
</dbReference>
<dbReference type="GO" id="GO:0030170">
    <property type="term" value="F:pyridoxal phosphate binding"/>
    <property type="evidence" value="ECO:0007669"/>
    <property type="project" value="InterPro"/>
</dbReference>
<evidence type="ECO:0000256" key="4">
    <source>
        <dbReference type="ARBA" id="ARBA00023239"/>
    </source>
</evidence>
<feature type="domain" description="Aminotransferase class I/classII large" evidence="6">
    <location>
        <begin position="81"/>
        <end position="385"/>
    </location>
</feature>
<evidence type="ECO:0000256" key="2">
    <source>
        <dbReference type="ARBA" id="ARBA00012224"/>
    </source>
</evidence>
<dbReference type="InterPro" id="IPR027619">
    <property type="entry name" value="C-S_lyase_PatB-like"/>
</dbReference>
<evidence type="ECO:0000256" key="3">
    <source>
        <dbReference type="ARBA" id="ARBA00022898"/>
    </source>
</evidence>
<dbReference type="Proteomes" id="UP000273326">
    <property type="component" value="Chromosome"/>
</dbReference>
<sequence>MAIDAFVDRYQKERRNTESLKWDALEERFEDADLLPLWVADMEFQTPETVTNALINRIQHGVFGYSLDNADYFRSFSAWQEKRHNIHLQKEWLRFSTGVVQSLYHLIQCFSEKGDGVLIQPPVYYPFFHAVKDTERKLVVSPLKSENGQYRFDLKDFEEKLRVEKPKLFILCSPHNPVGRIWDEDELLEVLSLCKKHGVLVIADEIHQDFGVGNKKFVSTLNIADGSFHDCLILCNAPSKTFNLASLLHSHIIIPDDKLRRQFDQRIIFYQQTENNLLGQLAGQTAYETGEEWLDGLLGVIRLNYEILINRLKKFPAIIVSPLEGTYLAWIDLTTVIPRKKIKEIVQKKAQLAVDYGEWFSEECEGFIRLNLATTPTILKQAVDQLVEALESYEGEFN</sequence>
<dbReference type="PANTHER" id="PTHR43525">
    <property type="entry name" value="PROTEIN MALY"/>
    <property type="match status" value="1"/>
</dbReference>
<keyword evidence="3" id="KW-0663">Pyridoxal phosphate</keyword>
<name>A0A3Q9BK43_9LACT</name>
<dbReference type="AlphaFoldDB" id="A0A3Q9BK43"/>
<dbReference type="RefSeq" id="WP_126109436.1">
    <property type="nucleotide sequence ID" value="NZ_CP034465.1"/>
</dbReference>
<dbReference type="CDD" id="cd00609">
    <property type="entry name" value="AAT_like"/>
    <property type="match status" value="1"/>
</dbReference>
<dbReference type="InterPro" id="IPR015424">
    <property type="entry name" value="PyrdxlP-dep_Trfase"/>
</dbReference>
<keyword evidence="7" id="KW-0032">Aminotransferase</keyword>
<accession>A0A3Q9BK43</accession>
<dbReference type="OrthoDB" id="9802872at2"/>
<protein>
    <recommendedName>
        <fullName evidence="2">cysteine-S-conjugate beta-lyase</fullName>
        <ecNumber evidence="2">4.4.1.13</ecNumber>
    </recommendedName>
</protein>